<dbReference type="RefSeq" id="WP_406336923.1">
    <property type="nucleotide sequence ID" value="NZ_CP108188.1"/>
</dbReference>
<evidence type="ECO:0000256" key="2">
    <source>
        <dbReference type="SAM" id="SignalP"/>
    </source>
</evidence>
<dbReference type="EMBL" id="CP108188">
    <property type="protein sequence ID" value="WTR74914.1"/>
    <property type="molecule type" value="Genomic_DNA"/>
</dbReference>
<feature type="signal peptide" evidence="2">
    <location>
        <begin position="1"/>
        <end position="28"/>
    </location>
</feature>
<dbReference type="PROSITE" id="PS51257">
    <property type="entry name" value="PROKAR_LIPOPROTEIN"/>
    <property type="match status" value="1"/>
</dbReference>
<feature type="chain" id="PRO_5046960365" description="Lipoprotein" evidence="2">
    <location>
        <begin position="29"/>
        <end position="310"/>
    </location>
</feature>
<evidence type="ECO:0000313" key="3">
    <source>
        <dbReference type="EMBL" id="WTR74914.1"/>
    </source>
</evidence>
<sequence length="310" mass="32102">MTSYGRRTRRTVVGIALAGALTAGLASCGTGTGDAKPDGRLSGALDGIPQDAAGGYLAYWDVKESRQLLGKDKELYGTLDGYGIAELVQSRYESDPARTAHGFDETDVDTSVQLASQSGRLTGRFDVAAVTAALKKRGWSEEKTDGGVLLRDKPAQVAVSDSVRSSSFGQDGGVPSLGAPERSVADDPAYQAVVGCIGEDAYHATFYGKDPKSRLPGLTLFAIGARAGDDGASRERLCALTRSAEAARGVADALKAKTAKGERFAGATVEVGGGKTPMVTMEWANGTASGLRPGSQNQTGELPGVLMPPR</sequence>
<keyword evidence="2" id="KW-0732">Signal</keyword>
<dbReference type="InterPro" id="IPR006311">
    <property type="entry name" value="TAT_signal"/>
</dbReference>
<dbReference type="PROSITE" id="PS51318">
    <property type="entry name" value="TAT"/>
    <property type="match status" value="1"/>
</dbReference>
<protein>
    <recommendedName>
        <fullName evidence="5">Lipoprotein</fullName>
    </recommendedName>
</protein>
<proteinExistence type="predicted"/>
<name>A0ABZ1LP74_9ACTN</name>
<evidence type="ECO:0000313" key="4">
    <source>
        <dbReference type="Proteomes" id="UP001622594"/>
    </source>
</evidence>
<evidence type="ECO:0008006" key="5">
    <source>
        <dbReference type="Google" id="ProtNLM"/>
    </source>
</evidence>
<accession>A0ABZ1LP74</accession>
<gene>
    <name evidence="3" type="ORF">OG814_39415</name>
</gene>
<feature type="region of interest" description="Disordered" evidence="1">
    <location>
        <begin position="285"/>
        <end position="310"/>
    </location>
</feature>
<organism evidence="3 4">
    <name type="scientific">Streptomyces zaomyceticus</name>
    <dbReference type="NCBI Taxonomy" id="68286"/>
    <lineage>
        <taxon>Bacteria</taxon>
        <taxon>Bacillati</taxon>
        <taxon>Actinomycetota</taxon>
        <taxon>Actinomycetes</taxon>
        <taxon>Kitasatosporales</taxon>
        <taxon>Streptomycetaceae</taxon>
        <taxon>Streptomyces</taxon>
    </lineage>
</organism>
<evidence type="ECO:0000256" key="1">
    <source>
        <dbReference type="SAM" id="MobiDB-lite"/>
    </source>
</evidence>
<dbReference type="Proteomes" id="UP001622594">
    <property type="component" value="Chromosome"/>
</dbReference>
<reference evidence="3 4" key="1">
    <citation type="submission" date="2022-10" db="EMBL/GenBank/DDBJ databases">
        <title>The complete genomes of actinobacterial strains from the NBC collection.</title>
        <authorList>
            <person name="Joergensen T.S."/>
            <person name="Alvarez Arevalo M."/>
            <person name="Sterndorff E.B."/>
            <person name="Faurdal D."/>
            <person name="Vuksanovic O."/>
            <person name="Mourched A.-S."/>
            <person name="Charusanti P."/>
            <person name="Shaw S."/>
            <person name="Blin K."/>
            <person name="Weber T."/>
        </authorList>
    </citation>
    <scope>NUCLEOTIDE SEQUENCE [LARGE SCALE GENOMIC DNA]</scope>
    <source>
        <strain evidence="3 4">NBC_00123</strain>
    </source>
</reference>
<feature type="region of interest" description="Disordered" evidence="1">
    <location>
        <begin position="161"/>
        <end position="183"/>
    </location>
</feature>
<keyword evidence="4" id="KW-1185">Reference proteome</keyword>